<keyword evidence="2" id="KW-0540">Nuclease</keyword>
<dbReference type="InterPro" id="IPR003615">
    <property type="entry name" value="HNH_nuc"/>
</dbReference>
<dbReference type="PANTHER" id="PTHR33877:SF2">
    <property type="entry name" value="OS07G0170200 PROTEIN"/>
    <property type="match status" value="1"/>
</dbReference>
<organism evidence="2 3">
    <name type="scientific">Longispora fulva</name>
    <dbReference type="NCBI Taxonomy" id="619741"/>
    <lineage>
        <taxon>Bacteria</taxon>
        <taxon>Bacillati</taxon>
        <taxon>Actinomycetota</taxon>
        <taxon>Actinomycetes</taxon>
        <taxon>Micromonosporales</taxon>
        <taxon>Micromonosporaceae</taxon>
        <taxon>Longispora</taxon>
    </lineage>
</organism>
<dbReference type="PANTHER" id="PTHR33877">
    <property type="entry name" value="SLL1193 PROTEIN"/>
    <property type="match status" value="1"/>
</dbReference>
<dbReference type="EMBL" id="JADOUF010000001">
    <property type="protein sequence ID" value="MBG6141120.1"/>
    <property type="molecule type" value="Genomic_DNA"/>
</dbReference>
<dbReference type="SMART" id="SM00507">
    <property type="entry name" value="HNHc"/>
    <property type="match status" value="1"/>
</dbReference>
<dbReference type="Pfam" id="PF01844">
    <property type="entry name" value="HNH"/>
    <property type="match status" value="1"/>
</dbReference>
<keyword evidence="2" id="KW-0378">Hydrolase</keyword>
<dbReference type="CDD" id="cd00085">
    <property type="entry name" value="HNHc"/>
    <property type="match status" value="1"/>
</dbReference>
<dbReference type="InterPro" id="IPR052892">
    <property type="entry name" value="NA-targeting_endonuclease"/>
</dbReference>
<dbReference type="RefSeq" id="WP_197007584.1">
    <property type="nucleotide sequence ID" value="NZ_BONS01000046.1"/>
</dbReference>
<protein>
    <submittedName>
        <fullName evidence="2">5-methylcytosine-specific restriction endonuclease McrA</fullName>
    </submittedName>
</protein>
<feature type="domain" description="HNH nuclease" evidence="1">
    <location>
        <begin position="58"/>
        <end position="104"/>
    </location>
</feature>
<reference evidence="2" key="1">
    <citation type="submission" date="2020-11" db="EMBL/GenBank/DDBJ databases">
        <title>Sequencing the genomes of 1000 actinobacteria strains.</title>
        <authorList>
            <person name="Klenk H.-P."/>
        </authorList>
    </citation>
    <scope>NUCLEOTIDE SEQUENCE</scope>
    <source>
        <strain evidence="2">DSM 45356</strain>
    </source>
</reference>
<evidence type="ECO:0000313" key="3">
    <source>
        <dbReference type="Proteomes" id="UP000622552"/>
    </source>
</evidence>
<gene>
    <name evidence="2" type="ORF">IW245_007314</name>
</gene>
<keyword evidence="2" id="KW-0255">Endonuclease</keyword>
<sequence length="121" mass="14186">MCKPHYNREYNQANREYLSEYKRQYNRNNPEVAQASFNRRRKRAGVGLDAMDRALATDYRRAIRNDPCGYCGATAEHTDHVFPIAKGGRDVWYNLMRACQPCNNAKGARCGTWFRLRNHLR</sequence>
<dbReference type="Gene3D" id="1.10.30.50">
    <property type="match status" value="1"/>
</dbReference>
<evidence type="ECO:0000259" key="1">
    <source>
        <dbReference type="SMART" id="SM00507"/>
    </source>
</evidence>
<keyword evidence="3" id="KW-1185">Reference proteome</keyword>
<name>A0A8J7KKB3_9ACTN</name>
<dbReference type="InterPro" id="IPR002711">
    <property type="entry name" value="HNH"/>
</dbReference>
<proteinExistence type="predicted"/>
<dbReference type="Proteomes" id="UP000622552">
    <property type="component" value="Unassembled WGS sequence"/>
</dbReference>
<comment type="caution">
    <text evidence="2">The sequence shown here is derived from an EMBL/GenBank/DDBJ whole genome shotgun (WGS) entry which is preliminary data.</text>
</comment>
<evidence type="ECO:0000313" key="2">
    <source>
        <dbReference type="EMBL" id="MBG6141120.1"/>
    </source>
</evidence>
<dbReference type="AlphaFoldDB" id="A0A8J7KKB3"/>
<accession>A0A8J7KKB3</accession>
<dbReference type="GO" id="GO:0004519">
    <property type="term" value="F:endonuclease activity"/>
    <property type="evidence" value="ECO:0007669"/>
    <property type="project" value="UniProtKB-KW"/>
</dbReference>